<dbReference type="GO" id="GO:0055085">
    <property type="term" value="P:transmembrane transport"/>
    <property type="evidence" value="ECO:0007669"/>
    <property type="project" value="UniProtKB-ARBA"/>
</dbReference>
<keyword evidence="3" id="KW-0547">Nucleotide-binding</keyword>
<evidence type="ECO:0000259" key="5">
    <source>
        <dbReference type="PROSITE" id="PS50893"/>
    </source>
</evidence>
<dbReference type="InterPro" id="IPR050319">
    <property type="entry name" value="ABC_transp_ATP-bind"/>
</dbReference>
<reference evidence="6 7" key="1">
    <citation type="submission" date="2018-11" db="EMBL/GenBank/DDBJ databases">
        <authorList>
            <person name="Mardanov A.V."/>
            <person name="Ravin N.V."/>
            <person name="Dedysh S.N."/>
        </authorList>
    </citation>
    <scope>NUCLEOTIDE SEQUENCE [LARGE SCALE GENOMIC DNA]</scope>
    <source>
        <strain evidence="6 7">AF10</strain>
    </source>
</reference>
<evidence type="ECO:0000313" key="7">
    <source>
        <dbReference type="Proteomes" id="UP000289437"/>
    </source>
</evidence>
<feature type="domain" description="ABC transporter" evidence="5">
    <location>
        <begin position="7"/>
        <end position="250"/>
    </location>
</feature>
<comment type="similarity">
    <text evidence="1">Belongs to the ABC transporter superfamily.</text>
</comment>
<organism evidence="6 7">
    <name type="scientific">Granulicella sibirica</name>
    <dbReference type="NCBI Taxonomy" id="2479048"/>
    <lineage>
        <taxon>Bacteria</taxon>
        <taxon>Pseudomonadati</taxon>
        <taxon>Acidobacteriota</taxon>
        <taxon>Terriglobia</taxon>
        <taxon>Terriglobales</taxon>
        <taxon>Acidobacteriaceae</taxon>
        <taxon>Granulicella</taxon>
    </lineage>
</organism>
<dbReference type="InterPro" id="IPR027417">
    <property type="entry name" value="P-loop_NTPase"/>
</dbReference>
<dbReference type="InterPro" id="IPR017871">
    <property type="entry name" value="ABC_transporter-like_CS"/>
</dbReference>
<dbReference type="RefSeq" id="WP_128912059.1">
    <property type="nucleotide sequence ID" value="NZ_RDSM01000001.1"/>
</dbReference>
<accession>A0A4Q0T8N3</accession>
<dbReference type="OrthoDB" id="9806285at2"/>
<comment type="caution">
    <text evidence="6">The sequence shown here is derived from an EMBL/GenBank/DDBJ whole genome shotgun (WGS) entry which is preliminary data.</text>
</comment>
<keyword evidence="7" id="KW-1185">Reference proteome</keyword>
<gene>
    <name evidence="6" type="ORF">GRAN_1281</name>
</gene>
<dbReference type="PANTHER" id="PTHR43776:SF7">
    <property type="entry name" value="D,D-DIPEPTIDE TRANSPORT ATP-BINDING PROTEIN DDPF-RELATED"/>
    <property type="match status" value="1"/>
</dbReference>
<evidence type="ECO:0000256" key="4">
    <source>
        <dbReference type="ARBA" id="ARBA00022840"/>
    </source>
</evidence>
<keyword evidence="2" id="KW-0813">Transport</keyword>
<keyword evidence="4 6" id="KW-0067">ATP-binding</keyword>
<dbReference type="Proteomes" id="UP000289437">
    <property type="component" value="Unassembled WGS sequence"/>
</dbReference>
<dbReference type="CDD" id="cd03257">
    <property type="entry name" value="ABC_NikE_OppD_transporters"/>
    <property type="match status" value="1"/>
</dbReference>
<dbReference type="SMART" id="SM00382">
    <property type="entry name" value="AAA"/>
    <property type="match status" value="1"/>
</dbReference>
<dbReference type="InterPro" id="IPR003593">
    <property type="entry name" value="AAA+_ATPase"/>
</dbReference>
<sequence length="261" mass="28161">MSEGLLVEARGLVKEYPRGAGVARVVDGVSFSIGKGETLGLVGESGSGKSTVARMLLRLVEPTAGEVRFDGEDVLGARKGELRAMRRKMQIVFQDPYAALNPRMRVSQILAEPFAIHGEKPDCGVEARVLQLLGQVGLEAGALRRYPHEFSGGQRQRINIARALALRPKFLVLDEPVSALDVSVGAQVINLLKDLQASHGLTYLFISHSMPLVRYLCDRVAVMQGGRLVEMGDVEQVCSAPKDAYTQRLIAATPVMPGEGG</sequence>
<dbReference type="EMBL" id="RDSM01000001">
    <property type="protein sequence ID" value="RXH57971.1"/>
    <property type="molecule type" value="Genomic_DNA"/>
</dbReference>
<proteinExistence type="inferred from homology"/>
<dbReference type="GO" id="GO:0016887">
    <property type="term" value="F:ATP hydrolysis activity"/>
    <property type="evidence" value="ECO:0007669"/>
    <property type="project" value="InterPro"/>
</dbReference>
<evidence type="ECO:0000256" key="2">
    <source>
        <dbReference type="ARBA" id="ARBA00022448"/>
    </source>
</evidence>
<evidence type="ECO:0000256" key="1">
    <source>
        <dbReference type="ARBA" id="ARBA00005417"/>
    </source>
</evidence>
<name>A0A4Q0T8N3_9BACT</name>
<dbReference type="FunFam" id="3.40.50.300:FF:000016">
    <property type="entry name" value="Oligopeptide ABC transporter ATP-binding component"/>
    <property type="match status" value="1"/>
</dbReference>
<evidence type="ECO:0000313" key="6">
    <source>
        <dbReference type="EMBL" id="RXH57971.1"/>
    </source>
</evidence>
<protein>
    <submittedName>
        <fullName evidence="6">Oligopeptide transport ATP-binding protein OppF</fullName>
    </submittedName>
</protein>
<dbReference type="PROSITE" id="PS50893">
    <property type="entry name" value="ABC_TRANSPORTER_2"/>
    <property type="match status" value="1"/>
</dbReference>
<dbReference type="AlphaFoldDB" id="A0A4Q0T8N3"/>
<dbReference type="Gene3D" id="3.40.50.300">
    <property type="entry name" value="P-loop containing nucleotide triphosphate hydrolases"/>
    <property type="match status" value="1"/>
</dbReference>
<dbReference type="PROSITE" id="PS00211">
    <property type="entry name" value="ABC_TRANSPORTER_1"/>
    <property type="match status" value="1"/>
</dbReference>
<dbReference type="PANTHER" id="PTHR43776">
    <property type="entry name" value="TRANSPORT ATP-BINDING PROTEIN"/>
    <property type="match status" value="1"/>
</dbReference>
<dbReference type="Pfam" id="PF00005">
    <property type="entry name" value="ABC_tran"/>
    <property type="match status" value="1"/>
</dbReference>
<reference evidence="7" key="2">
    <citation type="submission" date="2019-02" db="EMBL/GenBank/DDBJ databases">
        <title>Granulicella sibirica sp. nov., a psychrotolerant acidobacterium isolated from an organic soil layer in forested tundra, West Siberia.</title>
        <authorList>
            <person name="Oshkin I.Y."/>
            <person name="Kulichevskaya I.S."/>
            <person name="Rijpstra W.I.C."/>
            <person name="Sinninghe Damste J.S."/>
            <person name="Rakitin A.L."/>
            <person name="Ravin N.V."/>
            <person name="Dedysh S.N."/>
        </authorList>
    </citation>
    <scope>NUCLEOTIDE SEQUENCE [LARGE SCALE GENOMIC DNA]</scope>
    <source>
        <strain evidence="7">AF10</strain>
    </source>
</reference>
<dbReference type="SUPFAM" id="SSF52540">
    <property type="entry name" value="P-loop containing nucleoside triphosphate hydrolases"/>
    <property type="match status" value="1"/>
</dbReference>
<dbReference type="InterPro" id="IPR003439">
    <property type="entry name" value="ABC_transporter-like_ATP-bd"/>
</dbReference>
<evidence type="ECO:0000256" key="3">
    <source>
        <dbReference type="ARBA" id="ARBA00022741"/>
    </source>
</evidence>
<dbReference type="GO" id="GO:0005524">
    <property type="term" value="F:ATP binding"/>
    <property type="evidence" value="ECO:0007669"/>
    <property type="project" value="UniProtKB-KW"/>
</dbReference>